<dbReference type="InterPro" id="IPR011050">
    <property type="entry name" value="Pectin_lyase_fold/virulence"/>
</dbReference>
<evidence type="ECO:0000313" key="6">
    <source>
        <dbReference type="EMBL" id="PXV85388.1"/>
    </source>
</evidence>
<reference evidence="6 7" key="1">
    <citation type="submission" date="2018-05" db="EMBL/GenBank/DDBJ databases">
        <title>Genomic Encyclopedia of Type Strains, Phase IV (KMG-IV): sequencing the most valuable type-strain genomes for metagenomic binning, comparative biology and taxonomic classification.</title>
        <authorList>
            <person name="Goeker M."/>
        </authorList>
    </citation>
    <scope>NUCLEOTIDE SEQUENCE [LARGE SCALE GENOMIC DNA]</scope>
    <source>
        <strain evidence="6 7">DSM 28816</strain>
    </source>
</reference>
<dbReference type="GO" id="GO:0005975">
    <property type="term" value="P:carbohydrate metabolic process"/>
    <property type="evidence" value="ECO:0007669"/>
    <property type="project" value="InterPro"/>
</dbReference>
<dbReference type="EMBL" id="QICS01000017">
    <property type="protein sequence ID" value="PXV85388.1"/>
    <property type="molecule type" value="Genomic_DNA"/>
</dbReference>
<name>A0A318EGZ0_9FIRM</name>
<proteinExistence type="inferred from homology"/>
<dbReference type="Pfam" id="PF00295">
    <property type="entry name" value="Glyco_hydro_28"/>
    <property type="match status" value="1"/>
</dbReference>
<dbReference type="InterPro" id="IPR051801">
    <property type="entry name" value="GH28_Enzymes"/>
</dbReference>
<sequence>MKINMLMKTARSVSFEIEDGSIVFTDNEYDVYVNGEMILKTKQVVTSLYHLKPDTDYEISVANGEMKSETLQFTTDYEFITLNVKDIGAKGDGINDDTSFIQAAVMACPENSRVLIPKGNYKITSIFLKSNINIELEEGAVLSALTDRSRFAKFEGLIESYDEQSDYNLGTWEGNPLPMFAGIVTGIYANNINIYGKGIIDGNASIENWWNNPKVMQGAFRPRLLFLNHCNQVNVQGVKFQNSPAWNIHPYFSSKLKFIDLRVENPQDSPNTDGLNPESCNDVIIEGVHFSLGDDCIAIKSGKIYMGAKYKTPSSNIRIKQCLMQNGHGAVTIGSEMAGGVNHLKVTDCRFLHTDRGLRIKTRRGRGEDAIVDEIHFENIIMEHVMTPFVLNCFYFCDPDGHMEYVWSKQMHKVDERTPQIKKLSFKNIVCKNCHVAAAYFYGLPEKKIEQIEMSNVSFEFAEECKEDVPAMLDGIEPCSRMGVYANNIDRLIIQNVSLKGQNGEQFILEHINELEQN</sequence>
<dbReference type="PANTHER" id="PTHR31339">
    <property type="entry name" value="PECTIN LYASE-RELATED"/>
    <property type="match status" value="1"/>
</dbReference>
<organism evidence="6 7">
    <name type="scientific">Lachnotalea glycerini</name>
    <dbReference type="NCBI Taxonomy" id="1763509"/>
    <lineage>
        <taxon>Bacteria</taxon>
        <taxon>Bacillati</taxon>
        <taxon>Bacillota</taxon>
        <taxon>Clostridia</taxon>
        <taxon>Lachnospirales</taxon>
        <taxon>Lachnospiraceae</taxon>
        <taxon>Lachnotalea</taxon>
    </lineage>
</organism>
<dbReference type="InterPro" id="IPR012334">
    <property type="entry name" value="Pectin_lyas_fold"/>
</dbReference>
<keyword evidence="2 4" id="KW-0378">Hydrolase</keyword>
<dbReference type="Gene3D" id="2.160.20.10">
    <property type="entry name" value="Single-stranded right-handed beta-helix, Pectin lyase-like"/>
    <property type="match status" value="1"/>
</dbReference>
<dbReference type="InterPro" id="IPR006626">
    <property type="entry name" value="PbH1"/>
</dbReference>
<evidence type="ECO:0000256" key="1">
    <source>
        <dbReference type="ARBA" id="ARBA00008834"/>
    </source>
</evidence>
<dbReference type="RefSeq" id="WP_110291909.1">
    <property type="nucleotide sequence ID" value="NZ_QICS01000017.1"/>
</dbReference>
<evidence type="ECO:0000256" key="4">
    <source>
        <dbReference type="RuleBase" id="RU361169"/>
    </source>
</evidence>
<comment type="caution">
    <text evidence="6">The sequence shown here is derived from an EMBL/GenBank/DDBJ whole genome shotgun (WGS) entry which is preliminary data.</text>
</comment>
<dbReference type="InterPro" id="IPR000743">
    <property type="entry name" value="Glyco_hydro_28"/>
</dbReference>
<dbReference type="Proteomes" id="UP000247523">
    <property type="component" value="Unassembled WGS sequence"/>
</dbReference>
<dbReference type="PANTHER" id="PTHR31339:SF9">
    <property type="entry name" value="PLASMIN AND FIBRONECTIN-BINDING PROTEIN A"/>
    <property type="match status" value="1"/>
</dbReference>
<dbReference type="InterPro" id="IPR024535">
    <property type="entry name" value="RHGA/B-epi-like_pectate_lyase"/>
</dbReference>
<dbReference type="AlphaFoldDB" id="A0A318EGZ0"/>
<evidence type="ECO:0000313" key="7">
    <source>
        <dbReference type="Proteomes" id="UP000247523"/>
    </source>
</evidence>
<dbReference type="SUPFAM" id="SSF51126">
    <property type="entry name" value="Pectin lyase-like"/>
    <property type="match status" value="1"/>
</dbReference>
<dbReference type="GO" id="GO:0004650">
    <property type="term" value="F:polygalacturonase activity"/>
    <property type="evidence" value="ECO:0007669"/>
    <property type="project" value="InterPro"/>
</dbReference>
<evidence type="ECO:0000256" key="3">
    <source>
        <dbReference type="ARBA" id="ARBA00023295"/>
    </source>
</evidence>
<protein>
    <submittedName>
        <fullName evidence="6">Polygalacturonase</fullName>
    </submittedName>
</protein>
<dbReference type="Pfam" id="PF12708">
    <property type="entry name" value="Pect-lyase_RHGA_epim"/>
    <property type="match status" value="1"/>
</dbReference>
<feature type="domain" description="Rhamnogalacturonase A/B/Epimerase-like pectate lyase" evidence="5">
    <location>
        <begin position="82"/>
        <end position="134"/>
    </location>
</feature>
<evidence type="ECO:0000256" key="2">
    <source>
        <dbReference type="ARBA" id="ARBA00022801"/>
    </source>
</evidence>
<accession>A0A318EGZ0</accession>
<keyword evidence="3 4" id="KW-0326">Glycosidase</keyword>
<dbReference type="SMART" id="SM00710">
    <property type="entry name" value="PbH1"/>
    <property type="match status" value="4"/>
</dbReference>
<comment type="similarity">
    <text evidence="1 4">Belongs to the glycosyl hydrolase 28 family.</text>
</comment>
<gene>
    <name evidence="6" type="ORF">C8E03_11724</name>
</gene>
<evidence type="ECO:0000259" key="5">
    <source>
        <dbReference type="Pfam" id="PF12708"/>
    </source>
</evidence>